<comment type="similarity">
    <text evidence="2">Belongs to the bacterial solute-binding protein 2 family.</text>
</comment>
<accession>A0A2N3XXD7</accession>
<evidence type="ECO:0000259" key="5">
    <source>
        <dbReference type="Pfam" id="PF13407"/>
    </source>
</evidence>
<dbReference type="PANTHER" id="PTHR46847:SF1">
    <property type="entry name" value="D-ALLOSE-BINDING PERIPLASMIC PROTEIN-RELATED"/>
    <property type="match status" value="1"/>
</dbReference>
<proteinExistence type="inferred from homology"/>
<dbReference type="InterPro" id="IPR025997">
    <property type="entry name" value="SBP_2_dom"/>
</dbReference>
<evidence type="ECO:0000256" key="2">
    <source>
        <dbReference type="ARBA" id="ARBA00007639"/>
    </source>
</evidence>
<dbReference type="OrthoDB" id="7322203at2"/>
<sequence>MKKVLTATSALLSVAAVLGTAACSVGVREQTGGGVQQGGPIKLAVVPKAIGFDFWEKVRVGAECAGAKHQDVTVHWDGVHAESDVSGQQSLLQDMLSQGDVKGLVYAATDAKALADISKSAQGQGTTVVNMDSGTTPQPPDVPVFATNNVAAAEQATDVLAEQLGGKGKVAFIEFQPGTSTNETRAEGFKKGMAKHPGLQLVAQQSSDSDYNRALQVTQDILTANPDLNGIYAANEPSVLGAAEAVRQAGKVGQVKVIGWDTSEGEIQGLRDGVITGLIAQNPFRMGFASVNAAIGKIRGSADPMPNPDTGSMLITKGNVDSPEVQKLLNPTCENPPA</sequence>
<evidence type="ECO:0000256" key="1">
    <source>
        <dbReference type="ARBA" id="ARBA00004196"/>
    </source>
</evidence>
<feature type="signal peptide" evidence="4">
    <location>
        <begin position="1"/>
        <end position="21"/>
    </location>
</feature>
<dbReference type="STRING" id="994479.GCA_000194155_02426"/>
<dbReference type="Pfam" id="PF13407">
    <property type="entry name" value="Peripla_BP_4"/>
    <property type="match status" value="1"/>
</dbReference>
<dbReference type="EMBL" id="PJNB01000001">
    <property type="protein sequence ID" value="PKW15322.1"/>
    <property type="molecule type" value="Genomic_DNA"/>
</dbReference>
<dbReference type="RefSeq" id="WP_101376495.1">
    <property type="nucleotide sequence ID" value="NZ_CP061007.1"/>
</dbReference>
<evidence type="ECO:0000313" key="6">
    <source>
        <dbReference type="EMBL" id="PKW15322.1"/>
    </source>
</evidence>
<comment type="caution">
    <text evidence="6">The sequence shown here is derived from an EMBL/GenBank/DDBJ whole genome shotgun (WGS) entry which is preliminary data.</text>
</comment>
<keyword evidence="7" id="KW-1185">Reference proteome</keyword>
<dbReference type="GO" id="GO:0030246">
    <property type="term" value="F:carbohydrate binding"/>
    <property type="evidence" value="ECO:0007669"/>
    <property type="project" value="UniProtKB-ARBA"/>
</dbReference>
<dbReference type="Gene3D" id="3.40.50.2300">
    <property type="match status" value="2"/>
</dbReference>
<dbReference type="PROSITE" id="PS51257">
    <property type="entry name" value="PROKAR_LIPOPROTEIN"/>
    <property type="match status" value="1"/>
</dbReference>
<protein>
    <submittedName>
        <fullName evidence="6">Monosaccharide ABC transporter substrate-binding protein (CUT2 family)</fullName>
    </submittedName>
</protein>
<name>A0A2N3XXD7_SACSN</name>
<feature type="chain" id="PRO_5014736353" evidence="4">
    <location>
        <begin position="22"/>
        <end position="338"/>
    </location>
</feature>
<feature type="domain" description="Periplasmic binding protein" evidence="5">
    <location>
        <begin position="44"/>
        <end position="300"/>
    </location>
</feature>
<comment type="subcellular location">
    <subcellularLocation>
        <location evidence="1">Cell envelope</location>
    </subcellularLocation>
</comment>
<organism evidence="6 7">
    <name type="scientific">Saccharopolyspora spinosa</name>
    <dbReference type="NCBI Taxonomy" id="60894"/>
    <lineage>
        <taxon>Bacteria</taxon>
        <taxon>Bacillati</taxon>
        <taxon>Actinomycetota</taxon>
        <taxon>Actinomycetes</taxon>
        <taxon>Pseudonocardiales</taxon>
        <taxon>Pseudonocardiaceae</taxon>
        <taxon>Saccharopolyspora</taxon>
    </lineage>
</organism>
<dbReference type="PANTHER" id="PTHR46847">
    <property type="entry name" value="D-ALLOSE-BINDING PERIPLASMIC PROTEIN-RELATED"/>
    <property type="match status" value="1"/>
</dbReference>
<dbReference type="SUPFAM" id="SSF53822">
    <property type="entry name" value="Periplasmic binding protein-like I"/>
    <property type="match status" value="1"/>
</dbReference>
<evidence type="ECO:0000313" key="7">
    <source>
        <dbReference type="Proteomes" id="UP000233786"/>
    </source>
</evidence>
<reference evidence="6" key="1">
    <citation type="submission" date="2017-12" db="EMBL/GenBank/DDBJ databases">
        <title>Sequencing the genomes of 1000 Actinobacteria strains.</title>
        <authorList>
            <person name="Klenk H.-P."/>
        </authorList>
    </citation>
    <scope>NUCLEOTIDE SEQUENCE [LARGE SCALE GENOMIC DNA]</scope>
    <source>
        <strain evidence="6">DSM 44228</strain>
    </source>
</reference>
<evidence type="ECO:0000256" key="3">
    <source>
        <dbReference type="ARBA" id="ARBA00022729"/>
    </source>
</evidence>
<dbReference type="Proteomes" id="UP000233786">
    <property type="component" value="Unassembled WGS sequence"/>
</dbReference>
<dbReference type="InterPro" id="IPR028082">
    <property type="entry name" value="Peripla_BP_I"/>
</dbReference>
<keyword evidence="3 4" id="KW-0732">Signal</keyword>
<dbReference type="AlphaFoldDB" id="A0A2N3XXD7"/>
<evidence type="ECO:0000256" key="4">
    <source>
        <dbReference type="SAM" id="SignalP"/>
    </source>
</evidence>
<dbReference type="GO" id="GO:0030313">
    <property type="term" value="C:cell envelope"/>
    <property type="evidence" value="ECO:0007669"/>
    <property type="project" value="UniProtKB-SubCell"/>
</dbReference>
<gene>
    <name evidence="6" type="ORF">A8926_3015</name>
</gene>